<dbReference type="InterPro" id="IPR004923">
    <property type="entry name" value="FTR1/Fip1/EfeU"/>
</dbReference>
<dbReference type="GO" id="GO:0033573">
    <property type="term" value="C:high-affinity iron permease complex"/>
    <property type="evidence" value="ECO:0007669"/>
    <property type="project" value="InterPro"/>
</dbReference>
<comment type="similarity">
    <text evidence="2">Belongs to the oxidase-dependent Fe transporter (OFeT) (TC 9.A.10.1) family.</text>
</comment>
<feature type="transmembrane region" description="Helical" evidence="6">
    <location>
        <begin position="38"/>
        <end position="58"/>
    </location>
</feature>
<reference evidence="7 8" key="1">
    <citation type="submission" date="2018-07" db="EMBL/GenBank/DDBJ databases">
        <title>Genomic Encyclopedia of Type Strains, Phase III (KMG-III): the genomes of soil and plant-associated and newly described type strains.</title>
        <authorList>
            <person name="Whitman W."/>
        </authorList>
    </citation>
    <scope>NUCLEOTIDE SEQUENCE [LARGE SCALE GENOMIC DNA]</scope>
    <source>
        <strain evidence="7 8">31-25a</strain>
    </source>
</reference>
<evidence type="ECO:0000313" key="7">
    <source>
        <dbReference type="EMBL" id="RCW82742.1"/>
    </source>
</evidence>
<evidence type="ECO:0000313" key="8">
    <source>
        <dbReference type="Proteomes" id="UP000253324"/>
    </source>
</evidence>
<accession>A0A368YR91</accession>
<feature type="transmembrane region" description="Helical" evidence="6">
    <location>
        <begin position="70"/>
        <end position="89"/>
    </location>
</feature>
<evidence type="ECO:0000256" key="1">
    <source>
        <dbReference type="ARBA" id="ARBA00004141"/>
    </source>
</evidence>
<dbReference type="NCBIfam" id="NF041756">
    <property type="entry name" value="EfeU"/>
    <property type="match status" value="1"/>
</dbReference>
<feature type="transmembrane region" description="Helical" evidence="6">
    <location>
        <begin position="180"/>
        <end position="200"/>
    </location>
</feature>
<dbReference type="OrthoDB" id="7260758at2"/>
<evidence type="ECO:0000256" key="6">
    <source>
        <dbReference type="SAM" id="Phobius"/>
    </source>
</evidence>
<dbReference type="AlphaFoldDB" id="A0A368YR91"/>
<keyword evidence="8" id="KW-1185">Reference proteome</keyword>
<gene>
    <name evidence="7" type="ORF">C7476_107155</name>
</gene>
<proteinExistence type="inferred from homology"/>
<feature type="transmembrane region" description="Helical" evidence="6">
    <location>
        <begin position="6"/>
        <end position="26"/>
    </location>
</feature>
<comment type="caution">
    <text evidence="7">The sequence shown here is derived from an EMBL/GenBank/DDBJ whole genome shotgun (WGS) entry which is preliminary data.</text>
</comment>
<feature type="transmembrane region" description="Helical" evidence="6">
    <location>
        <begin position="119"/>
        <end position="142"/>
    </location>
</feature>
<evidence type="ECO:0000256" key="5">
    <source>
        <dbReference type="ARBA" id="ARBA00023136"/>
    </source>
</evidence>
<name>A0A368YR91_9HYPH</name>
<evidence type="ECO:0000256" key="4">
    <source>
        <dbReference type="ARBA" id="ARBA00022989"/>
    </source>
</evidence>
<sequence>MLVPFLIMLREGIEAALIVGIVASYLKQTGRGEWMPAVWVGILLAIALSLFVGAGLQMVSAEFPQKAQEFFEAIVGLVAVIVLSSMVFWMRKAARSIKSELHHSIDSAFSHSTGQAPALIAMVFFAVAREGLESVFFLLAIFQQSTNSDAPLGALLGILVSIVVGYGIYMGGIRLNLRRFFFWTGLFILVVAAGILAGTLRHFHEAGVWNSLQTIVIDLSGILPVSSPLGTLLSGMFGYQDMPTLGEIIVYVAFLSISIFMFLRPAGSRTTAAQPSH</sequence>
<evidence type="ECO:0000256" key="3">
    <source>
        <dbReference type="ARBA" id="ARBA00022692"/>
    </source>
</evidence>
<dbReference type="Pfam" id="PF03239">
    <property type="entry name" value="FTR1"/>
    <property type="match status" value="1"/>
</dbReference>
<dbReference type="Proteomes" id="UP000253324">
    <property type="component" value="Unassembled WGS sequence"/>
</dbReference>
<dbReference type="GO" id="GO:0015093">
    <property type="term" value="F:ferrous iron transmembrane transporter activity"/>
    <property type="evidence" value="ECO:0007669"/>
    <property type="project" value="TreeGrafter"/>
</dbReference>
<evidence type="ECO:0000256" key="2">
    <source>
        <dbReference type="ARBA" id="ARBA00008333"/>
    </source>
</evidence>
<dbReference type="PANTHER" id="PTHR31632">
    <property type="entry name" value="IRON TRANSPORTER FTH1"/>
    <property type="match status" value="1"/>
</dbReference>
<dbReference type="PANTHER" id="PTHR31632:SF2">
    <property type="entry name" value="PLASMA MEMBRANE IRON PERMEASE"/>
    <property type="match status" value="1"/>
</dbReference>
<comment type="subcellular location">
    <subcellularLocation>
        <location evidence="1">Membrane</location>
        <topology evidence="1">Multi-pass membrane protein</topology>
    </subcellularLocation>
</comment>
<keyword evidence="5 6" id="KW-0472">Membrane</keyword>
<protein>
    <submittedName>
        <fullName evidence="7">High-affinity iron transporter</fullName>
    </submittedName>
</protein>
<feature type="transmembrane region" description="Helical" evidence="6">
    <location>
        <begin position="245"/>
        <end position="263"/>
    </location>
</feature>
<keyword evidence="3 6" id="KW-0812">Transmembrane</keyword>
<dbReference type="EMBL" id="QPJM01000007">
    <property type="protein sequence ID" value="RCW82742.1"/>
    <property type="molecule type" value="Genomic_DNA"/>
</dbReference>
<keyword evidence="4 6" id="KW-1133">Transmembrane helix</keyword>
<feature type="transmembrane region" description="Helical" evidence="6">
    <location>
        <begin position="154"/>
        <end position="173"/>
    </location>
</feature>
<organism evidence="7 8">
    <name type="scientific">Phyllobacterium bourgognense</name>
    <dbReference type="NCBI Taxonomy" id="314236"/>
    <lineage>
        <taxon>Bacteria</taxon>
        <taxon>Pseudomonadati</taxon>
        <taxon>Pseudomonadota</taxon>
        <taxon>Alphaproteobacteria</taxon>
        <taxon>Hyphomicrobiales</taxon>
        <taxon>Phyllobacteriaceae</taxon>
        <taxon>Phyllobacterium</taxon>
    </lineage>
</organism>
<feature type="transmembrane region" description="Helical" evidence="6">
    <location>
        <begin position="212"/>
        <end position="233"/>
    </location>
</feature>
<dbReference type="RefSeq" id="WP_114430606.1">
    <property type="nucleotide sequence ID" value="NZ_QPJM01000007.1"/>
</dbReference>